<dbReference type="Gramene" id="ESQ56359">
    <property type="protein sequence ID" value="ESQ56359"/>
    <property type="gene ID" value="EUTSA_v10027535mg"/>
</dbReference>
<feature type="region of interest" description="Disordered" evidence="1">
    <location>
        <begin position="59"/>
        <end position="85"/>
    </location>
</feature>
<dbReference type="Proteomes" id="UP000030689">
    <property type="component" value="Unassembled WGS sequence"/>
</dbReference>
<evidence type="ECO:0000256" key="1">
    <source>
        <dbReference type="SAM" id="MobiDB-lite"/>
    </source>
</evidence>
<gene>
    <name evidence="2" type="ORF">EUTSA_v10027535mg</name>
</gene>
<feature type="non-terminal residue" evidence="2">
    <location>
        <position position="1"/>
    </location>
</feature>
<dbReference type="PANTHER" id="PTHR45786">
    <property type="entry name" value="DNA BINDING PROTEIN-LIKE"/>
    <property type="match status" value="1"/>
</dbReference>
<feature type="compositionally biased region" description="Basic and acidic residues" evidence="1">
    <location>
        <begin position="59"/>
        <end position="68"/>
    </location>
</feature>
<organism evidence="2 3">
    <name type="scientific">Eutrema salsugineum</name>
    <name type="common">Saltwater cress</name>
    <name type="synonym">Sisymbrium salsugineum</name>
    <dbReference type="NCBI Taxonomy" id="72664"/>
    <lineage>
        <taxon>Eukaryota</taxon>
        <taxon>Viridiplantae</taxon>
        <taxon>Streptophyta</taxon>
        <taxon>Embryophyta</taxon>
        <taxon>Tracheophyta</taxon>
        <taxon>Spermatophyta</taxon>
        <taxon>Magnoliopsida</taxon>
        <taxon>eudicotyledons</taxon>
        <taxon>Gunneridae</taxon>
        <taxon>Pentapetalae</taxon>
        <taxon>rosids</taxon>
        <taxon>malvids</taxon>
        <taxon>Brassicales</taxon>
        <taxon>Brassicaceae</taxon>
        <taxon>Eutremeae</taxon>
        <taxon>Eutrema</taxon>
    </lineage>
</organism>
<proteinExistence type="predicted"/>
<evidence type="ECO:0000313" key="2">
    <source>
        <dbReference type="EMBL" id="ESQ56359.1"/>
    </source>
</evidence>
<keyword evidence="3" id="KW-1185">Reference proteome</keyword>
<sequence>KPPQYGQLYIFDTAHEIQNRMKAMLGSKKSKETEESVVEVLVNMLDETNFLAKEFRKARDKYESGETQKKRKTIQSPNNGRISRP</sequence>
<reference evidence="2 3" key="1">
    <citation type="journal article" date="2013" name="Front. Plant Sci.">
        <title>The Reference Genome of the Halophytic Plant Eutrema salsugineum.</title>
        <authorList>
            <person name="Yang R."/>
            <person name="Jarvis D.E."/>
            <person name="Chen H."/>
            <person name="Beilstein M.A."/>
            <person name="Grimwood J."/>
            <person name="Jenkins J."/>
            <person name="Shu S."/>
            <person name="Prochnik S."/>
            <person name="Xin M."/>
            <person name="Ma C."/>
            <person name="Schmutz J."/>
            <person name="Wing R.A."/>
            <person name="Mitchell-Olds T."/>
            <person name="Schumaker K.S."/>
            <person name="Wang X."/>
        </authorList>
    </citation>
    <scope>NUCLEOTIDE SEQUENCE [LARGE SCALE GENOMIC DNA]</scope>
</reference>
<dbReference type="eggNOG" id="KOG0987">
    <property type="taxonomic scope" value="Eukaryota"/>
</dbReference>
<dbReference type="KEGG" id="eus:EUTSA_v10027535mg"/>
<name>V4MIA3_EUTSA</name>
<dbReference type="PANTHER" id="PTHR45786:SF74">
    <property type="entry name" value="ATP-DEPENDENT DNA HELICASE"/>
    <property type="match status" value="1"/>
</dbReference>
<dbReference type="AlphaFoldDB" id="V4MIA3"/>
<accession>V4MIA3</accession>
<dbReference type="EMBL" id="KI517384">
    <property type="protein sequence ID" value="ESQ56359.1"/>
    <property type="molecule type" value="Genomic_DNA"/>
</dbReference>
<evidence type="ECO:0000313" key="3">
    <source>
        <dbReference type="Proteomes" id="UP000030689"/>
    </source>
</evidence>
<feature type="compositionally biased region" description="Polar residues" evidence="1">
    <location>
        <begin position="74"/>
        <end position="85"/>
    </location>
</feature>
<protein>
    <submittedName>
        <fullName evidence="2">Uncharacterized protein</fullName>
    </submittedName>
</protein>
<feature type="non-terminal residue" evidence="2">
    <location>
        <position position="85"/>
    </location>
</feature>